<evidence type="ECO:0000313" key="4">
    <source>
        <dbReference type="EMBL" id="MTU71189.1"/>
    </source>
</evidence>
<reference evidence="3" key="2">
    <citation type="submission" date="2022-01" db="EMBL/GenBank/DDBJ databases">
        <title>Novel bile acid biosynthetic pathways are enriched in the microbiome of centenarians.</title>
        <authorList>
            <person name="Sato Y."/>
            <person name="Atarashi K."/>
            <person name="Plichta R.D."/>
            <person name="Arai Y."/>
            <person name="Sasajima S."/>
            <person name="Kearney M.S."/>
            <person name="Suda W."/>
            <person name="Takeshita K."/>
            <person name="Sasaki T."/>
            <person name="Okamoto S."/>
            <person name="Skelly N.A."/>
            <person name="Okamura Y."/>
            <person name="Vlamakis H."/>
            <person name="Li Y."/>
            <person name="Tanoue T."/>
            <person name="Takei H."/>
            <person name="Nittono H."/>
            <person name="Narushima S."/>
            <person name="Irie J."/>
            <person name="Itoh H."/>
            <person name="Moriya K."/>
            <person name="Sugiura Y."/>
            <person name="Suematsu M."/>
            <person name="Moritoki N."/>
            <person name="Shibata S."/>
            <person name="Littman R.D."/>
            <person name="Fischbach A.M."/>
            <person name="Uwamino Y."/>
            <person name="Inoue T."/>
            <person name="Honda A."/>
            <person name="Hattori M."/>
            <person name="Murai T."/>
            <person name="Xavier J.R."/>
            <person name="Hirose N."/>
            <person name="Honda K."/>
        </authorList>
    </citation>
    <scope>NUCLEOTIDE SEQUENCE</scope>
    <source>
        <strain evidence="3">CE91-St3</strain>
    </source>
</reference>
<gene>
    <name evidence="3" type="ORF">CE91St3_17550</name>
    <name evidence="4" type="ORF">GMD92_19550</name>
</gene>
<evidence type="ECO:0000313" key="3">
    <source>
        <dbReference type="EMBL" id="GKH71892.1"/>
    </source>
</evidence>
<evidence type="ECO:0000259" key="1">
    <source>
        <dbReference type="Pfam" id="PF00534"/>
    </source>
</evidence>
<dbReference type="SUPFAM" id="SSF53756">
    <property type="entry name" value="UDP-Glycosyltransferase/glycogen phosphorylase"/>
    <property type="match status" value="1"/>
</dbReference>
<feature type="domain" description="Glycosyltransferase subfamily 4-like N-terminal" evidence="2">
    <location>
        <begin position="13"/>
        <end position="142"/>
    </location>
</feature>
<dbReference type="Proteomes" id="UP000448908">
    <property type="component" value="Unassembled WGS sequence"/>
</dbReference>
<protein>
    <submittedName>
        <fullName evidence="4">Glycosyltransferase</fullName>
    </submittedName>
</protein>
<evidence type="ECO:0000259" key="2">
    <source>
        <dbReference type="Pfam" id="PF13439"/>
    </source>
</evidence>
<dbReference type="EMBL" id="BQNZ01000001">
    <property type="protein sequence ID" value="GKH71892.1"/>
    <property type="molecule type" value="Genomic_DNA"/>
</dbReference>
<dbReference type="Pfam" id="PF13439">
    <property type="entry name" value="Glyco_transf_4"/>
    <property type="match status" value="1"/>
</dbReference>
<reference evidence="4 5" key="1">
    <citation type="journal article" date="2019" name="Nat. Med.">
        <title>A library of human gut bacterial isolates paired with longitudinal multiomics data enables mechanistic microbiome research.</title>
        <authorList>
            <person name="Poyet M."/>
            <person name="Groussin M."/>
            <person name="Gibbons S.M."/>
            <person name="Avila-Pacheco J."/>
            <person name="Jiang X."/>
            <person name="Kearney S.M."/>
            <person name="Perrotta A.R."/>
            <person name="Berdy B."/>
            <person name="Zhao S."/>
            <person name="Lieberman T.D."/>
            <person name="Swanson P.K."/>
            <person name="Smith M."/>
            <person name="Roesemann S."/>
            <person name="Alexander J.E."/>
            <person name="Rich S.A."/>
            <person name="Livny J."/>
            <person name="Vlamakis H."/>
            <person name="Clish C."/>
            <person name="Bullock K."/>
            <person name="Deik A."/>
            <person name="Scott J."/>
            <person name="Pierce K.A."/>
            <person name="Xavier R.J."/>
            <person name="Alm E.J."/>
        </authorList>
    </citation>
    <scope>NUCLEOTIDE SEQUENCE [LARGE SCALE GENOMIC DNA]</scope>
    <source>
        <strain evidence="4 5">BIOML-A16</strain>
    </source>
</reference>
<accession>A0AA37KCU4</accession>
<dbReference type="InterPro" id="IPR028098">
    <property type="entry name" value="Glyco_trans_4-like_N"/>
</dbReference>
<evidence type="ECO:0000313" key="6">
    <source>
        <dbReference type="Proteomes" id="UP001055114"/>
    </source>
</evidence>
<proteinExistence type="predicted"/>
<dbReference type="AlphaFoldDB" id="A0AA37KCU4"/>
<dbReference type="EMBL" id="WNDA01000048">
    <property type="protein sequence ID" value="MTU71189.1"/>
    <property type="molecule type" value="Genomic_DNA"/>
</dbReference>
<dbReference type="InterPro" id="IPR050194">
    <property type="entry name" value="Glycosyltransferase_grp1"/>
</dbReference>
<dbReference type="Gene3D" id="3.40.50.2000">
    <property type="entry name" value="Glycogen Phosphorylase B"/>
    <property type="match status" value="2"/>
</dbReference>
<dbReference type="RefSeq" id="WP_005649408.1">
    <property type="nucleotide sequence ID" value="NZ_BAABYG010000001.1"/>
</dbReference>
<dbReference type="GeneID" id="49202206"/>
<name>A0AA37KCU4_9BACT</name>
<dbReference type="CDD" id="cd03801">
    <property type="entry name" value="GT4_PimA-like"/>
    <property type="match status" value="1"/>
</dbReference>
<dbReference type="Pfam" id="PF00534">
    <property type="entry name" value="Glycos_transf_1"/>
    <property type="match status" value="1"/>
</dbReference>
<dbReference type="InterPro" id="IPR001296">
    <property type="entry name" value="Glyco_trans_1"/>
</dbReference>
<dbReference type="PANTHER" id="PTHR45947">
    <property type="entry name" value="SULFOQUINOVOSYL TRANSFERASE SQD2"/>
    <property type="match status" value="1"/>
</dbReference>
<dbReference type="GO" id="GO:0016757">
    <property type="term" value="F:glycosyltransferase activity"/>
    <property type="evidence" value="ECO:0007669"/>
    <property type="project" value="InterPro"/>
</dbReference>
<comment type="caution">
    <text evidence="3">The sequence shown here is derived from an EMBL/GenBank/DDBJ whole genome shotgun (WGS) entry which is preliminary data.</text>
</comment>
<organism evidence="3 6">
    <name type="scientific">Parabacteroides merdae</name>
    <dbReference type="NCBI Taxonomy" id="46503"/>
    <lineage>
        <taxon>Bacteria</taxon>
        <taxon>Pseudomonadati</taxon>
        <taxon>Bacteroidota</taxon>
        <taxon>Bacteroidia</taxon>
        <taxon>Bacteroidales</taxon>
        <taxon>Tannerellaceae</taxon>
        <taxon>Parabacteroides</taxon>
    </lineage>
</organism>
<evidence type="ECO:0000313" key="5">
    <source>
        <dbReference type="Proteomes" id="UP000448908"/>
    </source>
</evidence>
<dbReference type="PANTHER" id="PTHR45947:SF13">
    <property type="entry name" value="TRANSFERASE"/>
    <property type="match status" value="1"/>
</dbReference>
<feature type="domain" description="Glycosyl transferase family 1" evidence="1">
    <location>
        <begin position="189"/>
        <end position="350"/>
    </location>
</feature>
<sequence>MNVLVCIPCLMTGGTEIQTLNLVKALITAEHKVTTVCYFEHSTNMVERYKQAGSNVCLLSPDGKRPVGITNTVILLYKGLHRVLREVKPDVVHVQYMAPGAIPIIILRLLGIKRIVATAHTAADIYLSLRLLHFVSRYILTAFQCITERAENSFFGNSQMYKAEMKLTRHGNHFTIYNNLPPYISIANKEQRIGKVITIGVVSRLEPIKGMDLVVPAFAKIHAMNPNTRLLVVGDGSLCPLMEQQKNDAGLNEVVKFAGVQPQEALQAYYDSIDILLMPSRSEGFGLTAIEGMARGCVVVAANTGGLPEVVSDGKVGLLHEPESSDSLAEKAIRLVNDRELLMTMKQNAIGHVARFSFAHYSELINNLYSKL</sequence>
<dbReference type="Proteomes" id="UP001055114">
    <property type="component" value="Unassembled WGS sequence"/>
</dbReference>